<dbReference type="EMBL" id="CP039381">
    <property type="protein sequence ID" value="QCT07203.1"/>
    <property type="molecule type" value="Genomic_DNA"/>
</dbReference>
<sequence length="303" mass="36150">MIFSELYSAYYNAVAEILKKAVKEPINKSDIRKIVNRYAFSESIINIEPALIEEKWQLLLPNGITPIKEEPKMPLTNIEKRWLKAIFQDPRIKLFTDDTLDFPDVEPLFTNEDYYIFDKYNDGDSFEDKEYIANFRTALDGIRNKYPLIIKMKNRYNEDICFKFFPKYMEYSEKDDKFRLISNDKHYGGTINMGRVISCEKYNDRLKYQKHTKRNSKNKTVVFELIDERNALERVLMHFAHFEKQVEKVEEEKYRVTINYDKDDETEIVIRILSFGQMVKVIEPNSFVDLIKDRLLKQKSCGL</sequence>
<reference evidence="1 2" key="1">
    <citation type="submission" date="2019-04" db="EMBL/GenBank/DDBJ databases">
        <authorList>
            <person name="Embree M."/>
            <person name="Gaffney J.R."/>
        </authorList>
    </citation>
    <scope>NUCLEOTIDE SEQUENCE [LARGE SCALE GENOMIC DNA]</scope>
    <source>
        <strain evidence="1 2">JE7A12</strain>
    </source>
</reference>
<organism evidence="1 2">
    <name type="scientific">Ruminococcus bovis</name>
    <dbReference type="NCBI Taxonomy" id="2564099"/>
    <lineage>
        <taxon>Bacteria</taxon>
        <taxon>Bacillati</taxon>
        <taxon>Bacillota</taxon>
        <taxon>Clostridia</taxon>
        <taxon>Eubacteriales</taxon>
        <taxon>Oscillospiraceae</taxon>
        <taxon>Ruminococcus</taxon>
    </lineage>
</organism>
<accession>A0A4V1G571</accession>
<dbReference type="RefSeq" id="WP_138157246.1">
    <property type="nucleotide sequence ID" value="NZ_CP039381.1"/>
</dbReference>
<evidence type="ECO:0000313" key="2">
    <source>
        <dbReference type="Proteomes" id="UP000301475"/>
    </source>
</evidence>
<proteinExistence type="predicted"/>
<gene>
    <name evidence="1" type="ORF">E5Z56_07455</name>
</gene>
<keyword evidence="2" id="KW-1185">Reference proteome</keyword>
<dbReference type="AlphaFoldDB" id="A0A4V1G571"/>
<evidence type="ECO:0000313" key="1">
    <source>
        <dbReference type="EMBL" id="QCT07203.1"/>
    </source>
</evidence>
<dbReference type="Proteomes" id="UP000301475">
    <property type="component" value="Chromosome"/>
</dbReference>
<name>A0A4V1G571_9FIRM</name>
<dbReference type="KEGG" id="ruj:E5Z56_07455"/>
<protein>
    <submittedName>
        <fullName evidence="1">WYL domain-containing protein</fullName>
    </submittedName>
</protein>
<dbReference type="OrthoDB" id="9815009at2"/>